<comment type="caution">
    <text evidence="1">The sequence shown here is derived from an EMBL/GenBank/DDBJ whole genome shotgun (WGS) entry which is preliminary data.</text>
</comment>
<dbReference type="AlphaFoldDB" id="A0A7W3TIH0"/>
<keyword evidence="1" id="KW-0378">Hydrolase</keyword>
<name>A0A7W3TIH0_9ACTN</name>
<sequence>MEQTPVVESFVAVGDSFTEGMSDALPGGGYR</sequence>
<evidence type="ECO:0000313" key="2">
    <source>
        <dbReference type="Proteomes" id="UP000538929"/>
    </source>
</evidence>
<feature type="non-terminal residue" evidence="1">
    <location>
        <position position="31"/>
    </location>
</feature>
<proteinExistence type="predicted"/>
<organism evidence="1 2">
    <name type="scientific">Streptomyces alkaliphilus</name>
    <dbReference type="NCBI Taxonomy" id="1472722"/>
    <lineage>
        <taxon>Bacteria</taxon>
        <taxon>Bacillati</taxon>
        <taxon>Actinomycetota</taxon>
        <taxon>Actinomycetes</taxon>
        <taxon>Kitasatosporales</taxon>
        <taxon>Streptomycetaceae</taxon>
        <taxon>Streptomyces</taxon>
    </lineage>
</organism>
<reference evidence="2" key="1">
    <citation type="submission" date="2019-10" db="EMBL/GenBank/DDBJ databases">
        <title>Streptomyces sp. nov., a novel actinobacterium isolated from alkaline environment.</title>
        <authorList>
            <person name="Golinska P."/>
        </authorList>
    </citation>
    <scope>NUCLEOTIDE SEQUENCE [LARGE SCALE GENOMIC DNA]</scope>
    <source>
        <strain evidence="2">DSM 42118</strain>
    </source>
</reference>
<dbReference type="Proteomes" id="UP000538929">
    <property type="component" value="Unassembled WGS sequence"/>
</dbReference>
<evidence type="ECO:0000313" key="1">
    <source>
        <dbReference type="EMBL" id="MBB0247456.1"/>
    </source>
</evidence>
<keyword evidence="2" id="KW-1185">Reference proteome</keyword>
<dbReference type="EMBL" id="VKHT01001778">
    <property type="protein sequence ID" value="MBB0247456.1"/>
    <property type="molecule type" value="Genomic_DNA"/>
</dbReference>
<protein>
    <submittedName>
        <fullName evidence="1">SGNH/GDSL hydrolase family protein</fullName>
    </submittedName>
</protein>
<accession>A0A7W3TIH0</accession>
<gene>
    <name evidence="1" type="ORF">FNQ90_25865</name>
</gene>
<dbReference type="GO" id="GO:0016787">
    <property type="term" value="F:hydrolase activity"/>
    <property type="evidence" value="ECO:0007669"/>
    <property type="project" value="UniProtKB-KW"/>
</dbReference>